<dbReference type="RefSeq" id="WP_161003165.1">
    <property type="nucleotide sequence ID" value="NZ_WEZQ01000005.1"/>
</dbReference>
<evidence type="ECO:0000313" key="3">
    <source>
        <dbReference type="Proteomes" id="UP000449209"/>
    </source>
</evidence>
<feature type="compositionally biased region" description="Low complexity" evidence="1">
    <location>
        <begin position="1"/>
        <end position="17"/>
    </location>
</feature>
<dbReference type="OrthoDB" id="2327946at2"/>
<dbReference type="AlphaFoldDB" id="A0A6N9I0Y3"/>
<name>A0A6N9I0Y3_9LACO</name>
<reference evidence="2 3" key="1">
    <citation type="journal article" date="2019" name="Appl. Environ. Microbiol.">
        <title>Genetic determinants of hydroxycinnamic acid metabolism in heterofermentative lactobacilli.</title>
        <authorList>
            <person name="Gaur G."/>
            <person name="Oh J.H."/>
            <person name="Filannino P."/>
            <person name="Gobbetti M."/>
            <person name="van Pijkeren J.P."/>
            <person name="Ganzle M.G."/>
        </authorList>
    </citation>
    <scope>NUCLEOTIDE SEQUENCE [LARGE SCALE GENOMIC DNA]</scope>
    <source>
        <strain evidence="2 3">C5</strain>
    </source>
</reference>
<gene>
    <name evidence="2" type="ORF">GB993_03870</name>
</gene>
<dbReference type="Proteomes" id="UP000449209">
    <property type="component" value="Unassembled WGS sequence"/>
</dbReference>
<comment type="caution">
    <text evidence="2">The sequence shown here is derived from an EMBL/GenBank/DDBJ whole genome shotgun (WGS) entry which is preliminary data.</text>
</comment>
<evidence type="ECO:0000313" key="2">
    <source>
        <dbReference type="EMBL" id="MYV16651.1"/>
    </source>
</evidence>
<evidence type="ECO:0000256" key="1">
    <source>
        <dbReference type="SAM" id="MobiDB-lite"/>
    </source>
</evidence>
<organism evidence="2 3">
    <name type="scientific">Furfurilactobacillus milii</name>
    <dbReference type="NCBI Taxonomy" id="2888272"/>
    <lineage>
        <taxon>Bacteria</taxon>
        <taxon>Bacillati</taxon>
        <taxon>Bacillota</taxon>
        <taxon>Bacilli</taxon>
        <taxon>Lactobacillales</taxon>
        <taxon>Lactobacillaceae</taxon>
        <taxon>Furfurilactobacillus</taxon>
    </lineage>
</organism>
<sequence>MSEVKNNSKSSSVQKVSSDPEEQSSSEDNSSSESSSSDTNTKSSELDFTRITDGNFNGLSYNWQEVAVAGTGLHGGQGLQWSQDPADLTNHLNIRDDQISDGSIRLDKIGIEQDGNDLDVVYSEQHGVLTAAIKDDEVEDAVHNATVKFYPKDVSIDSQFNNGVKDDTSTDRIVFWTSNNSYTEIFAHK</sequence>
<accession>A0A6N9I0Y3</accession>
<feature type="region of interest" description="Disordered" evidence="1">
    <location>
        <begin position="1"/>
        <end position="46"/>
    </location>
</feature>
<feature type="compositionally biased region" description="Low complexity" evidence="1">
    <location>
        <begin position="26"/>
        <end position="43"/>
    </location>
</feature>
<dbReference type="EMBL" id="WEZQ01000005">
    <property type="protein sequence ID" value="MYV16651.1"/>
    <property type="molecule type" value="Genomic_DNA"/>
</dbReference>
<protein>
    <submittedName>
        <fullName evidence="2">Uncharacterized protein</fullName>
    </submittedName>
</protein>
<proteinExistence type="predicted"/>